<dbReference type="Pfam" id="PF16065">
    <property type="entry name" value="DUF4807"/>
    <property type="match status" value="1"/>
</dbReference>
<protein>
    <submittedName>
        <fullName evidence="1">Uncharacterized protein</fullName>
    </submittedName>
</protein>
<reference evidence="1" key="1">
    <citation type="submission" date="2014-03" db="EMBL/GenBank/DDBJ databases">
        <title>The sialotranscriptome of Amblyomma triste, Amblyomma parvum and Amblyomma cajennense ticks, uncovered by 454-based RNA-seq.</title>
        <authorList>
            <person name="Garcia G.R."/>
            <person name="Gardinassi L.G."/>
            <person name="Ribeiro J.M."/>
            <person name="Anatriello E."/>
            <person name="Ferreira B.R."/>
            <person name="Moreira H.N."/>
            <person name="Mafra C."/>
            <person name="Olegario M.M."/>
            <person name="Szabo P.J."/>
            <person name="Miranda-Santos I.K."/>
            <person name="Maruyama S.R."/>
        </authorList>
    </citation>
    <scope>NUCLEOTIDE SEQUENCE</scope>
    <source>
        <strain evidence="1">Mato Grasso do Sul</strain>
        <tissue evidence="1">Salivary glands</tissue>
    </source>
</reference>
<name>A0A023G860_AMBTT</name>
<proteinExistence type="evidence at transcript level"/>
<dbReference type="PANTHER" id="PTHR36693:SF1">
    <property type="entry name" value="GH02722P"/>
    <property type="match status" value="1"/>
</dbReference>
<dbReference type="EMBL" id="GBBM01005421">
    <property type="protein sequence ID" value="JAC29997.1"/>
    <property type="molecule type" value="mRNA"/>
</dbReference>
<dbReference type="AlphaFoldDB" id="A0A023G860"/>
<dbReference type="InterPro" id="IPR032072">
    <property type="entry name" value="DUF4807"/>
</dbReference>
<accession>A0A023G860</accession>
<sequence>MEEAAGKAKSPDSVKVLLPTSGDTFIVTQDSITSVDKLSCKLDDILRLNKYTASSDPTKCLTTGTKPGKRVRPRFSADVDERLFWCTIVELSRSHNYRSLCLMKFRSKCQRCNWMSPLKGNSVEVTVVVKLVPSKPVIDMTWEAKVGHLVLQQLELENTMAWLSTLGGAFSALGDYDFRFAEAACQVSVKQLKLALLIGDPVTVCRCHIYLAMSLLQRGYFRSCRRLLRKQYQFAVSKEGERDPRLAKMCQSVWIRMQYLRSQQEKRPQLEPAP</sequence>
<evidence type="ECO:0000313" key="1">
    <source>
        <dbReference type="EMBL" id="JAC29997.1"/>
    </source>
</evidence>
<organism evidence="1">
    <name type="scientific">Amblyomma triste</name>
    <name type="common">Neotropical tick</name>
    <dbReference type="NCBI Taxonomy" id="251400"/>
    <lineage>
        <taxon>Eukaryota</taxon>
        <taxon>Metazoa</taxon>
        <taxon>Ecdysozoa</taxon>
        <taxon>Arthropoda</taxon>
        <taxon>Chelicerata</taxon>
        <taxon>Arachnida</taxon>
        <taxon>Acari</taxon>
        <taxon>Parasitiformes</taxon>
        <taxon>Ixodida</taxon>
        <taxon>Ixodoidea</taxon>
        <taxon>Ixodidae</taxon>
        <taxon>Amblyomminae</taxon>
        <taxon>Amblyomma</taxon>
    </lineage>
</organism>
<dbReference type="PANTHER" id="PTHR36693">
    <property type="entry name" value="GH02722P"/>
    <property type="match status" value="1"/>
</dbReference>